<gene>
    <name evidence="1" type="ORF">METZ01_LOCUS445577</name>
</gene>
<evidence type="ECO:0000313" key="1">
    <source>
        <dbReference type="EMBL" id="SVD92723.1"/>
    </source>
</evidence>
<reference evidence="1" key="1">
    <citation type="submission" date="2018-05" db="EMBL/GenBank/DDBJ databases">
        <authorList>
            <person name="Lanie J.A."/>
            <person name="Ng W.-L."/>
            <person name="Kazmierczak K.M."/>
            <person name="Andrzejewski T.M."/>
            <person name="Davidsen T.M."/>
            <person name="Wayne K.J."/>
            <person name="Tettelin H."/>
            <person name="Glass J.I."/>
            <person name="Rusch D."/>
            <person name="Podicherti R."/>
            <person name="Tsui H.-C.T."/>
            <person name="Winkler M.E."/>
        </authorList>
    </citation>
    <scope>NUCLEOTIDE SEQUENCE</scope>
</reference>
<sequence>LSTSLDLGSEFKGESYGIQQFTTFSYSSVSIDIQGYLETSSNVFVPKVYSYSIGNLSIYKPIELDNFYVDDYFDTRQKVSFSYNLGIASLIGSNIDASIKQFRPSIPSYSLASLASYVAINDMQNGTSVEVNTGFIQGYVPPDPTTQPPILSSALASLSIREFESNNAWNGDVYPEYWNFLRITQFDPFIAEEIKSHSIASLSLLKSTININTPLTWGVKRISGNTFKGFNVASLAIGVNINDMVDGTSVESIQWTPP</sequence>
<accession>A0A382ZB66</accession>
<feature type="non-terminal residue" evidence="1">
    <location>
        <position position="1"/>
    </location>
</feature>
<protein>
    <submittedName>
        <fullName evidence="1">Uncharacterized protein</fullName>
    </submittedName>
</protein>
<dbReference type="AlphaFoldDB" id="A0A382ZB66"/>
<organism evidence="1">
    <name type="scientific">marine metagenome</name>
    <dbReference type="NCBI Taxonomy" id="408172"/>
    <lineage>
        <taxon>unclassified sequences</taxon>
        <taxon>metagenomes</taxon>
        <taxon>ecological metagenomes</taxon>
    </lineage>
</organism>
<name>A0A382ZB66_9ZZZZ</name>
<feature type="non-terminal residue" evidence="1">
    <location>
        <position position="258"/>
    </location>
</feature>
<proteinExistence type="predicted"/>
<dbReference type="EMBL" id="UINC01182482">
    <property type="protein sequence ID" value="SVD92723.1"/>
    <property type="molecule type" value="Genomic_DNA"/>
</dbReference>